<keyword evidence="1" id="KW-0812">Transmembrane</keyword>
<reference evidence="2 3" key="1">
    <citation type="submission" date="2022-07" db="EMBL/GenBank/DDBJ databases">
        <title>Bombella genomes.</title>
        <authorList>
            <person name="Harer L."/>
            <person name="Styblova S."/>
            <person name="Ehrmann M."/>
        </authorList>
    </citation>
    <scope>NUCLEOTIDE SEQUENCE [LARGE SCALE GENOMIC DNA]</scope>
    <source>
        <strain evidence="2 3">TMW 2.2558</strain>
    </source>
</reference>
<gene>
    <name evidence="2" type="ORF">NQF64_06395</name>
</gene>
<evidence type="ECO:0008006" key="4">
    <source>
        <dbReference type="Google" id="ProtNLM"/>
    </source>
</evidence>
<dbReference type="EMBL" id="JANIDW010000003">
    <property type="protein sequence ID" value="MCX5614870.1"/>
    <property type="molecule type" value="Genomic_DNA"/>
</dbReference>
<evidence type="ECO:0000313" key="3">
    <source>
        <dbReference type="Proteomes" id="UP001165648"/>
    </source>
</evidence>
<sequence length="147" mass="16254">MNGLLEIGQAVFSAQGKIFQECAKRHGLRFGFLIVAAIFLAFAAITFHAVLWALFSELCHFGALLSAVCVLGVDLWFFVIFLLLGLRAGHPGLAEARARKERDDKLREFKQTIGISAILSLAGGPVGRYMGGQAWRLVRSMFSRRKK</sequence>
<keyword evidence="1" id="KW-0472">Membrane</keyword>
<dbReference type="Proteomes" id="UP001165648">
    <property type="component" value="Unassembled WGS sequence"/>
</dbReference>
<keyword evidence="3" id="KW-1185">Reference proteome</keyword>
<accession>A0ABT3W6Z4</accession>
<name>A0ABT3W6Z4_9PROT</name>
<feature type="transmembrane region" description="Helical" evidence="1">
    <location>
        <begin position="61"/>
        <end position="84"/>
    </location>
</feature>
<proteinExistence type="predicted"/>
<comment type="caution">
    <text evidence="2">The sequence shown here is derived from an EMBL/GenBank/DDBJ whole genome shotgun (WGS) entry which is preliminary data.</text>
</comment>
<feature type="transmembrane region" description="Helical" evidence="1">
    <location>
        <begin position="30"/>
        <end position="55"/>
    </location>
</feature>
<evidence type="ECO:0000256" key="1">
    <source>
        <dbReference type="SAM" id="Phobius"/>
    </source>
</evidence>
<organism evidence="2 3">
    <name type="scientific">Bombella saccharophila</name>
    <dbReference type="NCBI Taxonomy" id="2967338"/>
    <lineage>
        <taxon>Bacteria</taxon>
        <taxon>Pseudomonadati</taxon>
        <taxon>Pseudomonadota</taxon>
        <taxon>Alphaproteobacteria</taxon>
        <taxon>Acetobacterales</taxon>
        <taxon>Acetobacteraceae</taxon>
        <taxon>Bombella</taxon>
    </lineage>
</organism>
<protein>
    <recommendedName>
        <fullName evidence="4">Phage holin family protein</fullName>
    </recommendedName>
</protein>
<evidence type="ECO:0000313" key="2">
    <source>
        <dbReference type="EMBL" id="MCX5614870.1"/>
    </source>
</evidence>
<dbReference type="RefSeq" id="WP_099026976.1">
    <property type="nucleotide sequence ID" value="NZ_JANIDW010000003.1"/>
</dbReference>
<keyword evidence="1" id="KW-1133">Transmembrane helix</keyword>